<proteinExistence type="predicted"/>
<keyword evidence="2" id="KW-1185">Reference proteome</keyword>
<dbReference type="EMBL" id="MU276302">
    <property type="protein sequence ID" value="KAI0039457.1"/>
    <property type="molecule type" value="Genomic_DNA"/>
</dbReference>
<organism evidence="1 2">
    <name type="scientific">Auriscalpium vulgare</name>
    <dbReference type="NCBI Taxonomy" id="40419"/>
    <lineage>
        <taxon>Eukaryota</taxon>
        <taxon>Fungi</taxon>
        <taxon>Dikarya</taxon>
        <taxon>Basidiomycota</taxon>
        <taxon>Agaricomycotina</taxon>
        <taxon>Agaricomycetes</taxon>
        <taxon>Russulales</taxon>
        <taxon>Auriscalpiaceae</taxon>
        <taxon>Auriscalpium</taxon>
    </lineage>
</organism>
<comment type="caution">
    <text evidence="1">The sequence shown here is derived from an EMBL/GenBank/DDBJ whole genome shotgun (WGS) entry which is preliminary data.</text>
</comment>
<accession>A0ACB8R6C3</accession>
<name>A0ACB8R6C3_9AGAM</name>
<sequence length="49" mass="5881">PSRVLEHPGPIVTQDGEQEWEVDKIMDQRRRGRSVQYVVRWRGWGDEDM</sequence>
<reference evidence="1" key="2">
    <citation type="journal article" date="2022" name="New Phytol.">
        <title>Evolutionary transition to the ectomycorrhizal habit in the genomes of a hyperdiverse lineage of mushroom-forming fungi.</title>
        <authorList>
            <person name="Looney B."/>
            <person name="Miyauchi S."/>
            <person name="Morin E."/>
            <person name="Drula E."/>
            <person name="Courty P.E."/>
            <person name="Kohler A."/>
            <person name="Kuo A."/>
            <person name="LaButti K."/>
            <person name="Pangilinan J."/>
            <person name="Lipzen A."/>
            <person name="Riley R."/>
            <person name="Andreopoulos W."/>
            <person name="He G."/>
            <person name="Johnson J."/>
            <person name="Nolan M."/>
            <person name="Tritt A."/>
            <person name="Barry K.W."/>
            <person name="Grigoriev I.V."/>
            <person name="Nagy L.G."/>
            <person name="Hibbett D."/>
            <person name="Henrissat B."/>
            <person name="Matheny P.B."/>
            <person name="Labbe J."/>
            <person name="Martin F.M."/>
        </authorList>
    </citation>
    <scope>NUCLEOTIDE SEQUENCE</scope>
    <source>
        <strain evidence="1">FP105234-sp</strain>
    </source>
</reference>
<feature type="non-terminal residue" evidence="1">
    <location>
        <position position="1"/>
    </location>
</feature>
<gene>
    <name evidence="1" type="ORF">FA95DRAFT_1504144</name>
</gene>
<evidence type="ECO:0000313" key="1">
    <source>
        <dbReference type="EMBL" id="KAI0039457.1"/>
    </source>
</evidence>
<reference evidence="1" key="1">
    <citation type="submission" date="2021-02" db="EMBL/GenBank/DDBJ databases">
        <authorList>
            <consortium name="DOE Joint Genome Institute"/>
            <person name="Ahrendt S."/>
            <person name="Looney B.P."/>
            <person name="Miyauchi S."/>
            <person name="Morin E."/>
            <person name="Drula E."/>
            <person name="Courty P.E."/>
            <person name="Chicoki N."/>
            <person name="Fauchery L."/>
            <person name="Kohler A."/>
            <person name="Kuo A."/>
            <person name="Labutti K."/>
            <person name="Pangilinan J."/>
            <person name="Lipzen A."/>
            <person name="Riley R."/>
            <person name="Andreopoulos W."/>
            <person name="He G."/>
            <person name="Johnson J."/>
            <person name="Barry K.W."/>
            <person name="Grigoriev I.V."/>
            <person name="Nagy L."/>
            <person name="Hibbett D."/>
            <person name="Henrissat B."/>
            <person name="Matheny P.B."/>
            <person name="Labbe J."/>
            <person name="Martin F."/>
        </authorList>
    </citation>
    <scope>NUCLEOTIDE SEQUENCE</scope>
    <source>
        <strain evidence="1">FP105234-sp</strain>
    </source>
</reference>
<dbReference type="Proteomes" id="UP000814033">
    <property type="component" value="Unassembled WGS sequence"/>
</dbReference>
<protein>
    <submittedName>
        <fullName evidence="1">Uncharacterized protein</fullName>
    </submittedName>
</protein>
<evidence type="ECO:0000313" key="2">
    <source>
        <dbReference type="Proteomes" id="UP000814033"/>
    </source>
</evidence>